<dbReference type="Pfam" id="PF13604">
    <property type="entry name" value="AAA_30"/>
    <property type="match status" value="1"/>
</dbReference>
<dbReference type="RefSeq" id="WP_159810644.1">
    <property type="nucleotide sequence ID" value="NZ_BLJE01000007.1"/>
</dbReference>
<dbReference type="CDD" id="cd18809">
    <property type="entry name" value="SF1_C_RecD"/>
    <property type="match status" value="1"/>
</dbReference>
<dbReference type="InterPro" id="IPR005053">
    <property type="entry name" value="MobA_MobL"/>
</dbReference>
<dbReference type="Gene3D" id="2.30.30.940">
    <property type="match status" value="1"/>
</dbReference>
<dbReference type="InterPro" id="IPR014136">
    <property type="entry name" value="TraA_Ti"/>
</dbReference>
<feature type="domain" description="MobA/MobL protein" evidence="4">
    <location>
        <begin position="17"/>
        <end position="243"/>
    </location>
</feature>
<evidence type="ECO:0000256" key="1">
    <source>
        <dbReference type="ARBA" id="ARBA00010873"/>
    </source>
</evidence>
<dbReference type="Pfam" id="PF03389">
    <property type="entry name" value="MobA_MobL"/>
    <property type="match status" value="1"/>
</dbReference>
<dbReference type="EMBL" id="BLJE01000007">
    <property type="protein sequence ID" value="GFE67038.1"/>
    <property type="molecule type" value="Genomic_DNA"/>
</dbReference>
<dbReference type="OrthoDB" id="1826980at2"/>
<dbReference type="NCBIfam" id="TIGR02768">
    <property type="entry name" value="TraA_Ti"/>
    <property type="match status" value="1"/>
</dbReference>
<organism evidence="5 6">
    <name type="scientific">Litoreibacter roseus</name>
    <dbReference type="NCBI Taxonomy" id="2601869"/>
    <lineage>
        <taxon>Bacteria</taxon>
        <taxon>Pseudomonadati</taxon>
        <taxon>Pseudomonadota</taxon>
        <taxon>Alphaproteobacteria</taxon>
        <taxon>Rhodobacterales</taxon>
        <taxon>Roseobacteraceae</taxon>
        <taxon>Litoreibacter</taxon>
    </lineage>
</organism>
<protein>
    <submittedName>
        <fullName evidence="5">Conjugal transfer protein TraA</fullName>
    </submittedName>
</protein>
<reference evidence="5 6" key="1">
    <citation type="submission" date="2019-12" db="EMBL/GenBank/DDBJ databases">
        <title>Litoreibacter badius sp. nov., a novel bacteriochlorophyll a-containing bacterium in the genus Litoreibacter.</title>
        <authorList>
            <person name="Kanamuro M."/>
            <person name="Takabe Y."/>
            <person name="Mori K."/>
            <person name="Takaichi S."/>
            <person name="Hanada S."/>
        </authorList>
    </citation>
    <scope>NUCLEOTIDE SEQUENCE [LARGE SCALE GENOMIC DNA]</scope>
    <source>
        <strain evidence="5 6">K6</strain>
    </source>
</reference>
<dbReference type="CDD" id="cd17933">
    <property type="entry name" value="DEXSc_RecD-like"/>
    <property type="match status" value="1"/>
</dbReference>
<comment type="similarity">
    <text evidence="1">Belongs to the MobA/MobL family.</text>
</comment>
<feature type="region of interest" description="Disordered" evidence="3">
    <location>
        <begin position="1216"/>
        <end position="1238"/>
    </location>
</feature>
<name>A0A6N6JNL2_9RHOB</name>
<dbReference type="InterPro" id="IPR027417">
    <property type="entry name" value="P-loop_NTPase"/>
</dbReference>
<comment type="caution">
    <text evidence="5">The sequence shown here is derived from an EMBL/GenBank/DDBJ whole genome shotgun (WGS) entry which is preliminary data.</text>
</comment>
<accession>A0A6N6JNL2</accession>
<sequence>MAIYHLSAQIIGKGAGRSAVAAAAYRHCAKMEREETAEEIDYSRKGGNAHSEFVVPEGAPTWIARVAQSHTAAEASAFFWNAVEQAEARKDAQLMREIVLALPNELTQEQNITLVRDFVAQELSAHGIVADWAYHDMPNNPHVHVMTSLRPLTDDGFGPKRVAVLGEDGAPLRVSDGKIRYTQFSGSPERLIEMREAWAQIQNHHLAKHGHDIRVDHRSFEEMGIDAVPSTHRGPAADNMDARGEPSELAEKARTAARQNYELFADDPALVLKKITTQKAVFTRHDIAREIHKSECSPEEFQALFYRVGAHEELVPVAAPSFDPFTGDETSEALFSTRSMVVLEHRMVQNIQRLATKQTWAAPANVVDRAFESFEVKRGFALTDQQKMVVRHLTGEAGAAALVGYAGAGKSTAIHTTRTVLQQQGYTVVGGALAGIAADNLRSEAGVESRTLASWEHQWGRGNMLPDAKTVFIMDEAGMVSSDQMERITGRLAEAGAKMIVLGDARQLQPIQAGAAFRAFVDVTGYAELDTVVRQSERWMREAAVAFGSGDAEAGVAAYVDQDKFAWSETSEEARAALIAEWMPHHRAGADVTIMAHRNKDVLALNADARSALQDARALGEDTPFTAERGARSFAEGDRILFLKNERSLNVFNGSTGTVSSAEPNRLEVIVDGHLDPIVVRAHEYNHLDHGYARTIHKEQGNTVDRSFVYLSPTMDAQLSYVALTRHREDVTLYVSREDFRSQGEMVEKMAQDRLQDSTALYRSTVDYKDAIQGFAERRGYPTTRIVVEFVRSNLAYLRERLERLAQHFDRVERPVDRRSSHLSLGSDAQAAVRLHQAQRPLPPQIPHRVHQAGRRLGRDLQAQATAGRAVRRFKRRAHYELNVSDGAKELRDFNKSVRAQFGEEAILHHGSHAPTSESVLLRGQSSEWQSFAQENWQTLFAAQWAEHKTTLQPLKAQDVRAPLLPDTPTEKVRPPMSDPKILIEGVRDMPAIAPERLRVQAAQHPSMEPVIATAKDIAGRIYVQPDRAVERLVDRFQRGQTADTVSEALFREPATLGDVKGTSRLGIANAEQREALKHIPAFIQHTSKVGAAIDQTEGQIKSRHDQTRAAIAVPIRDLSPEAQRFVEDVKSVDKMPNGDEKLRASSELLKNGAALNEVSQFQQSLNDRYGRGRATIEAGRAVDPAFQRMKPAEKATVMTRLDGVATALPAIKKLQTQVQQHERSRDLGKASGRGIER</sequence>
<keyword evidence="6" id="KW-1185">Reference proteome</keyword>
<dbReference type="Proteomes" id="UP000436822">
    <property type="component" value="Unassembled WGS sequence"/>
</dbReference>
<gene>
    <name evidence="5" type="primary">traA</name>
    <name evidence="5" type="ORF">KIN_41120</name>
</gene>
<dbReference type="SUPFAM" id="SSF52540">
    <property type="entry name" value="P-loop containing nucleoside triphosphate hydrolases"/>
    <property type="match status" value="2"/>
</dbReference>
<dbReference type="Gene3D" id="3.40.50.300">
    <property type="entry name" value="P-loop containing nucleotide triphosphate hydrolases"/>
    <property type="match status" value="2"/>
</dbReference>
<feature type="compositionally biased region" description="Basic and acidic residues" evidence="3">
    <location>
        <begin position="1221"/>
        <end position="1238"/>
    </location>
</feature>
<evidence type="ECO:0000259" key="4">
    <source>
        <dbReference type="Pfam" id="PF03389"/>
    </source>
</evidence>
<evidence type="ECO:0000313" key="5">
    <source>
        <dbReference type="EMBL" id="GFE67038.1"/>
    </source>
</evidence>
<dbReference type="AlphaFoldDB" id="A0A6N6JNL2"/>
<evidence type="ECO:0000313" key="6">
    <source>
        <dbReference type="Proteomes" id="UP000436822"/>
    </source>
</evidence>
<proteinExistence type="inferred from homology"/>
<keyword evidence="2" id="KW-0184">Conjugation</keyword>
<evidence type="ECO:0000256" key="2">
    <source>
        <dbReference type="ARBA" id="ARBA00022971"/>
    </source>
</evidence>
<evidence type="ECO:0000256" key="3">
    <source>
        <dbReference type="SAM" id="MobiDB-lite"/>
    </source>
</evidence>
<dbReference type="Gene3D" id="3.30.930.30">
    <property type="match status" value="1"/>
</dbReference>